<dbReference type="RefSeq" id="WP_157303471.1">
    <property type="nucleotide sequence ID" value="NZ_BAAAZB010000018.1"/>
</dbReference>
<protein>
    <recommendedName>
        <fullName evidence="1">HTH araC/xylS-type domain-containing protein</fullName>
    </recommendedName>
</protein>
<dbReference type="GO" id="GO:0043565">
    <property type="term" value="F:sequence-specific DNA binding"/>
    <property type="evidence" value="ECO:0007669"/>
    <property type="project" value="InterPro"/>
</dbReference>
<organism evidence="2 3">
    <name type="scientific">Chitinophaga oryziterrae</name>
    <dbReference type="NCBI Taxonomy" id="1031224"/>
    <lineage>
        <taxon>Bacteria</taxon>
        <taxon>Pseudomonadati</taxon>
        <taxon>Bacteroidota</taxon>
        <taxon>Chitinophagia</taxon>
        <taxon>Chitinophagales</taxon>
        <taxon>Chitinophagaceae</taxon>
        <taxon>Chitinophaga</taxon>
    </lineage>
</organism>
<gene>
    <name evidence="2" type="ORF">GO495_29090</name>
</gene>
<dbReference type="EMBL" id="WRXO01000012">
    <property type="protein sequence ID" value="MVT44684.1"/>
    <property type="molecule type" value="Genomic_DNA"/>
</dbReference>
<evidence type="ECO:0000259" key="1">
    <source>
        <dbReference type="PROSITE" id="PS01124"/>
    </source>
</evidence>
<reference evidence="2 3" key="1">
    <citation type="submission" date="2019-12" db="EMBL/GenBank/DDBJ databases">
        <title>The draft genomic sequence of strain Chitinophaga oryziterrae JCM 16595.</title>
        <authorList>
            <person name="Zhang X."/>
        </authorList>
    </citation>
    <scope>NUCLEOTIDE SEQUENCE [LARGE SCALE GENOMIC DNA]</scope>
    <source>
        <strain evidence="2 3">JCM 16595</strain>
    </source>
</reference>
<dbReference type="GO" id="GO:0003700">
    <property type="term" value="F:DNA-binding transcription factor activity"/>
    <property type="evidence" value="ECO:0007669"/>
    <property type="project" value="InterPro"/>
</dbReference>
<sequence length="333" mass="39056">MYPQLHDENKLLLVDRFAQDYLPATHVSPEYLHLVIPYAGLYYEQDVDYDILSQHIPLGPFSLWLHDIFTRKDIVLCPYSPFHLWALHFMYEDSLRTSFQTDDFILDEMECNLFNLYAEMHKVPMPAGKKILSFHINILPGALKQLVQRYPPLYYLTNKHLENVSGIINQRPYKINAVCNMLIQNILTCKYIEEQAHCYLYRCCVDLFLNFAQQDAANPEPLLLSNATSAKLFNNIFSYLVEHPHLAHSVAELANMFNMHGARLAHGFRQYFSMGITPFIKMNRMMMIYNRMMQKSFTLSMIAEATGYRNAQEMVKEVEEYYDCDVQVLRRGM</sequence>
<feature type="domain" description="HTH araC/xylS-type" evidence="1">
    <location>
        <begin position="234"/>
        <end position="332"/>
    </location>
</feature>
<evidence type="ECO:0000313" key="3">
    <source>
        <dbReference type="Proteomes" id="UP000468388"/>
    </source>
</evidence>
<dbReference type="Gene3D" id="1.10.10.60">
    <property type="entry name" value="Homeodomain-like"/>
    <property type="match status" value="1"/>
</dbReference>
<evidence type="ECO:0000313" key="2">
    <source>
        <dbReference type="EMBL" id="MVT44684.1"/>
    </source>
</evidence>
<dbReference type="PROSITE" id="PS01124">
    <property type="entry name" value="HTH_ARAC_FAMILY_2"/>
    <property type="match status" value="1"/>
</dbReference>
<accession>A0A6N8JI79</accession>
<comment type="caution">
    <text evidence="2">The sequence shown here is derived from an EMBL/GenBank/DDBJ whole genome shotgun (WGS) entry which is preliminary data.</text>
</comment>
<keyword evidence="3" id="KW-1185">Reference proteome</keyword>
<dbReference type="SMART" id="SM00342">
    <property type="entry name" value="HTH_ARAC"/>
    <property type="match status" value="1"/>
</dbReference>
<proteinExistence type="predicted"/>
<dbReference type="InterPro" id="IPR018060">
    <property type="entry name" value="HTH_AraC"/>
</dbReference>
<dbReference type="AlphaFoldDB" id="A0A6N8JI79"/>
<name>A0A6N8JI79_9BACT</name>
<dbReference type="Proteomes" id="UP000468388">
    <property type="component" value="Unassembled WGS sequence"/>
</dbReference>
<dbReference type="OrthoDB" id="637213at2"/>